<sequence length="223" mass="24720">MRVTGIDAAKAGWVAVSIEEGQFSYQIVEHLDQLENSDVLYIDMPIGLETDTRRTVDQLLRNELKPGRTSSVFNAPLVSALDACDYATVNAQSKQAAGLGLSKQAWYLLPKIQEARSYYRDGMYESHPEVCFARLTGHPARHNKKTVQGIKERTELLRQFACPAFWEQSVKGVATDDWIDACLLAVAATCPVEYLPNHRPVDATGHPLYAAAPKKSPSPEWCG</sequence>
<dbReference type="Pfam" id="PF04250">
    <property type="entry name" value="DUF429"/>
    <property type="match status" value="1"/>
</dbReference>
<protein>
    <recommendedName>
        <fullName evidence="3">DUF429 domain-containing protein</fullName>
    </recommendedName>
</protein>
<reference evidence="1 2" key="1">
    <citation type="submission" date="2019-10" db="EMBL/GenBank/DDBJ databases">
        <authorList>
            <person name="Karimi E."/>
        </authorList>
    </citation>
    <scope>NUCLEOTIDE SEQUENCE [LARGE SCALE GENOMIC DNA]</scope>
    <source>
        <strain evidence="1">Exiguobacterium sp. 9Y</strain>
    </source>
</reference>
<accession>A0A653IAV2</accession>
<dbReference type="AlphaFoldDB" id="A0A653IAV2"/>
<organism evidence="1 2">
    <name type="scientific">Exiguobacterium oxidotolerans</name>
    <dbReference type="NCBI Taxonomy" id="223958"/>
    <lineage>
        <taxon>Bacteria</taxon>
        <taxon>Bacillati</taxon>
        <taxon>Bacillota</taxon>
        <taxon>Bacilli</taxon>
        <taxon>Bacillales</taxon>
        <taxon>Bacillales Family XII. Incertae Sedis</taxon>
        <taxon>Exiguobacterium</taxon>
    </lineage>
</organism>
<proteinExistence type="predicted"/>
<name>A0A653IAV2_9BACL</name>
<evidence type="ECO:0000313" key="1">
    <source>
        <dbReference type="EMBL" id="VWX36163.1"/>
    </source>
</evidence>
<dbReference type="InterPro" id="IPR007362">
    <property type="entry name" value="DUF429"/>
</dbReference>
<evidence type="ECO:0008006" key="3">
    <source>
        <dbReference type="Google" id="ProtNLM"/>
    </source>
</evidence>
<dbReference type="RefSeq" id="WP_159173453.1">
    <property type="nucleotide sequence ID" value="NZ_LR732312.1"/>
</dbReference>
<evidence type="ECO:0000313" key="2">
    <source>
        <dbReference type="Proteomes" id="UP000439752"/>
    </source>
</evidence>
<dbReference type="Proteomes" id="UP000439752">
    <property type="component" value="Unassembled WGS sequence"/>
</dbReference>
<keyword evidence="2" id="KW-1185">Reference proteome</keyword>
<dbReference type="EMBL" id="CABWKQ010000020">
    <property type="protein sequence ID" value="VWX36163.1"/>
    <property type="molecule type" value="Genomic_DNA"/>
</dbReference>
<gene>
    <name evidence="1" type="ORF">EXIGUO9Y_270166</name>
</gene>